<reference evidence="6 7" key="1">
    <citation type="submission" date="2014-01" db="EMBL/GenBank/DDBJ databases">
        <title>Plasmidome dynamics in the species complex Clostridium novyi sensu lato converts strains of independent lineages into distinctly different pathogens.</title>
        <authorList>
            <person name="Skarin H."/>
            <person name="Segerman B."/>
        </authorList>
    </citation>
    <scope>NUCLEOTIDE SEQUENCE [LARGE SCALE GENOMIC DNA]</scope>
    <source>
        <strain evidence="6 7">DC5</strain>
    </source>
</reference>
<dbReference type="SUPFAM" id="SSF55073">
    <property type="entry name" value="Nucleotide cyclase"/>
    <property type="match status" value="1"/>
</dbReference>
<name>A0A0A0IL27_CLOBO</name>
<dbReference type="SUPFAM" id="SSF55785">
    <property type="entry name" value="PYP-like sensor domain (PAS domain)"/>
    <property type="match status" value="1"/>
</dbReference>
<dbReference type="SMART" id="SM00267">
    <property type="entry name" value="GGDEF"/>
    <property type="match status" value="1"/>
</dbReference>
<accession>A0A0A0IL27</accession>
<evidence type="ECO:0000313" key="6">
    <source>
        <dbReference type="EMBL" id="KGN00261.1"/>
    </source>
</evidence>
<sequence>MGIVILSFYCTSKVYAMEWKNVLILNSYNEGLEWTRNIEKGIYSVLKDEYEINLFHEYMDTKNLDYEEYLSMLNKLYEEKYSNKKLDLIICCDNDALNFVMNCKKDFLKKPPVVFCGINEFEKSMIKNRSNCTGVVEKIDIEATVDGIFQLQPNTKNIIVITDSSTTGRKSEEMARNAIGKYKDIEKVYFYRDITQSEFYENISNFKDNTVLLDIGQFKGENGTMLSFSKTNYVLNRCKLPVYVCWRFLVDDNIMGGKVISGYTQGTLAGKISMKVLKGVDIEEIPIIKQCPSRYIFNYEELIEHGIDMSNIPTGATIINKPSSFYENNKVFILSVGGVILILLLSIIILFMNIKRRVQSEKQLMDNYEQLTNVYEEVFEKEEQLKINYCELKNSQEKLRKSKEKYKLAIEGANDAIWEWDVKKDTFFVSKKWTNITGYKLKDSCYIKNRNFFKQIVVKQDYHILVKKLKNILRGKSLYLDVDCEIKDSLNHKKWITVKGKALKDKKGNTIKIAGSITDITERKKSNKKIEFLAYNDILTGLPNRIAFLKTAYKKIEEVKLCNKIGAMIFIDIDNFKNVNDTLGHDYGNELLKQVSKRISDVLSDNEIFYRLSGDEFLILQCGCNEVDYIKNIADMVLGTFNKSFNIGNEYIYTSASMGISLFPKDNVSQSILLKNADIAMYKAKELGKNTYLFYDISMSEDIIRKTQLEEGLRYAIDRDELKLVYQPQVDAITGKIKGGEVLLRWISPKFGFVSPSEFIPVAEKSGLINSIGKWILKKACLKSKQWLEKYNNKVSISVNVSVIQLQQEEFLQDLKDILNETKLPPETLELEITESVMMDCDKEILDKLNDIRKLGVKIALDDFGTGYSSLSYLRTLPINKVKLDKAFIDRIHINKSDKFIVENIIHLAHGIGFNVIAEGVELKEQLEILNEGKCDEIQGYYFSKPVTGEEFDKLLKNKYIIR</sequence>
<feature type="domain" description="GGDEF" evidence="5">
    <location>
        <begin position="564"/>
        <end position="697"/>
    </location>
</feature>
<proteinExistence type="predicted"/>
<dbReference type="CDD" id="cd01949">
    <property type="entry name" value="GGDEF"/>
    <property type="match status" value="1"/>
</dbReference>
<evidence type="ECO:0000259" key="4">
    <source>
        <dbReference type="PROSITE" id="PS50883"/>
    </source>
</evidence>
<dbReference type="Gene3D" id="3.30.70.270">
    <property type="match status" value="1"/>
</dbReference>
<dbReference type="Proteomes" id="UP000030014">
    <property type="component" value="Unassembled WGS sequence"/>
</dbReference>
<evidence type="ECO:0000256" key="1">
    <source>
        <dbReference type="SAM" id="Coils"/>
    </source>
</evidence>
<evidence type="ECO:0000256" key="2">
    <source>
        <dbReference type="SAM" id="Phobius"/>
    </source>
</evidence>
<evidence type="ECO:0000313" key="7">
    <source>
        <dbReference type="Proteomes" id="UP000030014"/>
    </source>
</evidence>
<protein>
    <submittedName>
        <fullName evidence="6">Diguanylate cyclase</fullName>
    </submittedName>
</protein>
<dbReference type="PROSITE" id="PS50113">
    <property type="entry name" value="PAC"/>
    <property type="match status" value="1"/>
</dbReference>
<dbReference type="CDD" id="cd00130">
    <property type="entry name" value="PAS"/>
    <property type="match status" value="1"/>
</dbReference>
<dbReference type="Pfam" id="PF00990">
    <property type="entry name" value="GGDEF"/>
    <property type="match status" value="1"/>
</dbReference>
<feature type="transmembrane region" description="Helical" evidence="2">
    <location>
        <begin position="331"/>
        <end position="352"/>
    </location>
</feature>
<dbReference type="SMART" id="SM00052">
    <property type="entry name" value="EAL"/>
    <property type="match status" value="1"/>
</dbReference>
<dbReference type="PROSITE" id="PS50883">
    <property type="entry name" value="EAL"/>
    <property type="match status" value="1"/>
</dbReference>
<dbReference type="Gene3D" id="3.40.50.2300">
    <property type="match status" value="2"/>
</dbReference>
<dbReference type="SUPFAM" id="SSF141868">
    <property type="entry name" value="EAL domain-like"/>
    <property type="match status" value="1"/>
</dbReference>
<comment type="caution">
    <text evidence="6">The sequence shown here is derived from an EMBL/GenBank/DDBJ whole genome shotgun (WGS) entry which is preliminary data.</text>
</comment>
<dbReference type="InterPro" id="IPR007487">
    <property type="entry name" value="ABC_transpt-TYRBP-like"/>
</dbReference>
<dbReference type="InterPro" id="IPR000700">
    <property type="entry name" value="PAS-assoc_C"/>
</dbReference>
<dbReference type="InterPro" id="IPR029787">
    <property type="entry name" value="Nucleotide_cyclase"/>
</dbReference>
<dbReference type="InterPro" id="IPR052155">
    <property type="entry name" value="Biofilm_reg_signaling"/>
</dbReference>
<keyword evidence="1" id="KW-0175">Coiled coil</keyword>
<gene>
    <name evidence="6" type="ORF">Z955_04400</name>
</gene>
<dbReference type="PROSITE" id="PS50887">
    <property type="entry name" value="GGDEF"/>
    <property type="match status" value="1"/>
</dbReference>
<evidence type="ECO:0000259" key="3">
    <source>
        <dbReference type="PROSITE" id="PS50113"/>
    </source>
</evidence>
<feature type="coiled-coil region" evidence="1">
    <location>
        <begin position="361"/>
        <end position="388"/>
    </location>
</feature>
<evidence type="ECO:0000259" key="5">
    <source>
        <dbReference type="PROSITE" id="PS50887"/>
    </source>
</evidence>
<dbReference type="InterPro" id="IPR043128">
    <property type="entry name" value="Rev_trsase/Diguanyl_cyclase"/>
</dbReference>
<dbReference type="NCBIfam" id="TIGR00229">
    <property type="entry name" value="sensory_box"/>
    <property type="match status" value="1"/>
</dbReference>
<keyword evidence="2" id="KW-0472">Membrane</keyword>
<dbReference type="EMBL" id="JDRY01000023">
    <property type="protein sequence ID" value="KGN00261.1"/>
    <property type="molecule type" value="Genomic_DNA"/>
</dbReference>
<dbReference type="NCBIfam" id="TIGR00254">
    <property type="entry name" value="GGDEF"/>
    <property type="match status" value="1"/>
</dbReference>
<dbReference type="InterPro" id="IPR035965">
    <property type="entry name" value="PAS-like_dom_sf"/>
</dbReference>
<dbReference type="AlphaFoldDB" id="A0A0A0IL27"/>
<keyword evidence="2" id="KW-0812">Transmembrane</keyword>
<dbReference type="Gene3D" id="3.20.20.450">
    <property type="entry name" value="EAL domain"/>
    <property type="match status" value="1"/>
</dbReference>
<dbReference type="Pfam" id="PF00563">
    <property type="entry name" value="EAL"/>
    <property type="match status" value="1"/>
</dbReference>
<keyword evidence="2" id="KW-1133">Transmembrane helix</keyword>
<organism evidence="6 7">
    <name type="scientific">Clostridium botulinum C/D str. DC5</name>
    <dbReference type="NCBI Taxonomy" id="1443128"/>
    <lineage>
        <taxon>Bacteria</taxon>
        <taxon>Bacillati</taxon>
        <taxon>Bacillota</taxon>
        <taxon>Clostridia</taxon>
        <taxon>Eubacteriales</taxon>
        <taxon>Clostridiaceae</taxon>
        <taxon>Clostridium</taxon>
    </lineage>
</organism>
<feature type="domain" description="EAL" evidence="4">
    <location>
        <begin position="706"/>
        <end position="960"/>
    </location>
</feature>
<dbReference type="Gene3D" id="3.30.450.20">
    <property type="entry name" value="PAS domain"/>
    <property type="match status" value="1"/>
</dbReference>
<dbReference type="InterPro" id="IPR001633">
    <property type="entry name" value="EAL_dom"/>
</dbReference>
<dbReference type="Pfam" id="PF04392">
    <property type="entry name" value="ABC_sub_bind"/>
    <property type="match status" value="1"/>
</dbReference>
<dbReference type="InterPro" id="IPR000014">
    <property type="entry name" value="PAS"/>
</dbReference>
<dbReference type="FunFam" id="3.20.20.450:FF:000001">
    <property type="entry name" value="Cyclic di-GMP phosphodiesterase yahA"/>
    <property type="match status" value="1"/>
</dbReference>
<dbReference type="PANTHER" id="PTHR44757">
    <property type="entry name" value="DIGUANYLATE CYCLASE DGCP"/>
    <property type="match status" value="1"/>
</dbReference>
<dbReference type="CDD" id="cd01948">
    <property type="entry name" value="EAL"/>
    <property type="match status" value="1"/>
</dbReference>
<feature type="domain" description="PAC" evidence="3">
    <location>
        <begin position="480"/>
        <end position="532"/>
    </location>
</feature>
<dbReference type="InterPro" id="IPR035919">
    <property type="entry name" value="EAL_sf"/>
</dbReference>
<dbReference type="PANTHER" id="PTHR44757:SF2">
    <property type="entry name" value="BIOFILM ARCHITECTURE MAINTENANCE PROTEIN MBAA"/>
    <property type="match status" value="1"/>
</dbReference>
<dbReference type="InterPro" id="IPR000160">
    <property type="entry name" value="GGDEF_dom"/>
</dbReference>